<dbReference type="AlphaFoldDB" id="A0A072VVC9"/>
<feature type="compositionally biased region" description="Polar residues" evidence="1">
    <location>
        <begin position="1"/>
        <end position="14"/>
    </location>
</feature>
<proteinExistence type="predicted"/>
<feature type="compositionally biased region" description="Basic and acidic residues" evidence="1">
    <location>
        <begin position="15"/>
        <end position="34"/>
    </location>
</feature>
<evidence type="ECO:0000313" key="4">
    <source>
        <dbReference type="Proteomes" id="UP000002051"/>
    </source>
</evidence>
<dbReference type="EMBL" id="CM001217">
    <property type="protein sequence ID" value="KEH42060.1"/>
    <property type="molecule type" value="Genomic_DNA"/>
</dbReference>
<evidence type="ECO:0000256" key="1">
    <source>
        <dbReference type="SAM" id="MobiDB-lite"/>
    </source>
</evidence>
<name>A0A072VVC9_MEDTR</name>
<reference evidence="2 4" key="2">
    <citation type="journal article" date="2014" name="BMC Genomics">
        <title>An improved genome release (version Mt4.0) for the model legume Medicago truncatula.</title>
        <authorList>
            <person name="Tang H."/>
            <person name="Krishnakumar V."/>
            <person name="Bidwell S."/>
            <person name="Rosen B."/>
            <person name="Chan A."/>
            <person name="Zhou S."/>
            <person name="Gentzbittel L."/>
            <person name="Childs K.L."/>
            <person name="Yandell M."/>
            <person name="Gundlach H."/>
            <person name="Mayer K.F."/>
            <person name="Schwartz D.C."/>
            <person name="Town C.D."/>
        </authorList>
    </citation>
    <scope>GENOME REANNOTATION</scope>
    <source>
        <strain evidence="2">A17</strain>
        <strain evidence="3 4">cv. Jemalong A17</strain>
    </source>
</reference>
<evidence type="ECO:0000313" key="2">
    <source>
        <dbReference type="EMBL" id="KEH42060.1"/>
    </source>
</evidence>
<protein>
    <submittedName>
        <fullName evidence="2 3">Uncharacterized protein</fullName>
    </submittedName>
</protein>
<dbReference type="Proteomes" id="UP000002051">
    <property type="component" value="Unassembled WGS sequence"/>
</dbReference>
<gene>
    <name evidence="2" type="ordered locus">MTR_1g060540</name>
</gene>
<organism evidence="2 4">
    <name type="scientific">Medicago truncatula</name>
    <name type="common">Barrel medic</name>
    <name type="synonym">Medicago tribuloides</name>
    <dbReference type="NCBI Taxonomy" id="3880"/>
    <lineage>
        <taxon>Eukaryota</taxon>
        <taxon>Viridiplantae</taxon>
        <taxon>Streptophyta</taxon>
        <taxon>Embryophyta</taxon>
        <taxon>Tracheophyta</taxon>
        <taxon>Spermatophyta</taxon>
        <taxon>Magnoliopsida</taxon>
        <taxon>eudicotyledons</taxon>
        <taxon>Gunneridae</taxon>
        <taxon>Pentapetalae</taxon>
        <taxon>rosids</taxon>
        <taxon>fabids</taxon>
        <taxon>Fabales</taxon>
        <taxon>Fabaceae</taxon>
        <taxon>Papilionoideae</taxon>
        <taxon>50 kb inversion clade</taxon>
        <taxon>NPAAA clade</taxon>
        <taxon>Hologalegina</taxon>
        <taxon>IRL clade</taxon>
        <taxon>Trifolieae</taxon>
        <taxon>Medicago</taxon>
    </lineage>
</organism>
<sequence>MDSLTTKSRNNNPSNKEKQQEQHLKALYRNKDSELSDSTYQYPHDDAESKTNGVTAAASSI</sequence>
<keyword evidence="4" id="KW-1185">Reference proteome</keyword>
<reference evidence="3" key="3">
    <citation type="submission" date="2015-04" db="UniProtKB">
        <authorList>
            <consortium name="EnsemblPlants"/>
        </authorList>
    </citation>
    <scope>IDENTIFICATION</scope>
    <source>
        <strain evidence="3">cv. Jemalong A17</strain>
    </source>
</reference>
<accession>A0A072VVC9</accession>
<feature type="compositionally biased region" description="Polar residues" evidence="1">
    <location>
        <begin position="50"/>
        <end position="61"/>
    </location>
</feature>
<evidence type="ECO:0000313" key="3">
    <source>
        <dbReference type="EnsemblPlants" id="KEH42060"/>
    </source>
</evidence>
<dbReference type="HOGENOM" id="CLU_2926027_0_0_1"/>
<dbReference type="EnsemblPlants" id="KEH42060">
    <property type="protein sequence ID" value="KEH42060"/>
    <property type="gene ID" value="MTR_1g060540"/>
</dbReference>
<reference evidence="2 4" key="1">
    <citation type="journal article" date="2011" name="Nature">
        <title>The Medicago genome provides insight into the evolution of rhizobial symbioses.</title>
        <authorList>
            <person name="Young N.D."/>
            <person name="Debelle F."/>
            <person name="Oldroyd G.E."/>
            <person name="Geurts R."/>
            <person name="Cannon S.B."/>
            <person name="Udvardi M.K."/>
            <person name="Benedito V.A."/>
            <person name="Mayer K.F."/>
            <person name="Gouzy J."/>
            <person name="Schoof H."/>
            <person name="Van de Peer Y."/>
            <person name="Proost S."/>
            <person name="Cook D.R."/>
            <person name="Meyers B.C."/>
            <person name="Spannagl M."/>
            <person name="Cheung F."/>
            <person name="De Mita S."/>
            <person name="Krishnakumar V."/>
            <person name="Gundlach H."/>
            <person name="Zhou S."/>
            <person name="Mudge J."/>
            <person name="Bharti A.K."/>
            <person name="Murray J.D."/>
            <person name="Naoumkina M.A."/>
            <person name="Rosen B."/>
            <person name="Silverstein K.A."/>
            <person name="Tang H."/>
            <person name="Rombauts S."/>
            <person name="Zhao P.X."/>
            <person name="Zhou P."/>
            <person name="Barbe V."/>
            <person name="Bardou P."/>
            <person name="Bechner M."/>
            <person name="Bellec A."/>
            <person name="Berger A."/>
            <person name="Berges H."/>
            <person name="Bidwell S."/>
            <person name="Bisseling T."/>
            <person name="Choisne N."/>
            <person name="Couloux A."/>
            <person name="Denny R."/>
            <person name="Deshpande S."/>
            <person name="Dai X."/>
            <person name="Doyle J.J."/>
            <person name="Dudez A.M."/>
            <person name="Farmer A.D."/>
            <person name="Fouteau S."/>
            <person name="Franken C."/>
            <person name="Gibelin C."/>
            <person name="Gish J."/>
            <person name="Goldstein S."/>
            <person name="Gonzalez A.J."/>
            <person name="Green P.J."/>
            <person name="Hallab A."/>
            <person name="Hartog M."/>
            <person name="Hua A."/>
            <person name="Humphray S.J."/>
            <person name="Jeong D.H."/>
            <person name="Jing Y."/>
            <person name="Jocker A."/>
            <person name="Kenton S.M."/>
            <person name="Kim D.J."/>
            <person name="Klee K."/>
            <person name="Lai H."/>
            <person name="Lang C."/>
            <person name="Lin S."/>
            <person name="Macmil S.L."/>
            <person name="Magdelenat G."/>
            <person name="Matthews L."/>
            <person name="McCorrison J."/>
            <person name="Monaghan E.L."/>
            <person name="Mun J.H."/>
            <person name="Najar F.Z."/>
            <person name="Nicholson C."/>
            <person name="Noirot C."/>
            <person name="O'Bleness M."/>
            <person name="Paule C.R."/>
            <person name="Poulain J."/>
            <person name="Prion F."/>
            <person name="Qin B."/>
            <person name="Qu C."/>
            <person name="Retzel E.F."/>
            <person name="Riddle C."/>
            <person name="Sallet E."/>
            <person name="Samain S."/>
            <person name="Samson N."/>
            <person name="Sanders I."/>
            <person name="Saurat O."/>
            <person name="Scarpelli C."/>
            <person name="Schiex T."/>
            <person name="Segurens B."/>
            <person name="Severin A.J."/>
            <person name="Sherrier D.J."/>
            <person name="Shi R."/>
            <person name="Sims S."/>
            <person name="Singer S.R."/>
            <person name="Sinharoy S."/>
            <person name="Sterck L."/>
            <person name="Viollet A."/>
            <person name="Wang B.B."/>
            <person name="Wang K."/>
            <person name="Wang M."/>
            <person name="Wang X."/>
            <person name="Warfsmann J."/>
            <person name="Weissenbach J."/>
            <person name="White D.D."/>
            <person name="White J.D."/>
            <person name="Wiley G.B."/>
            <person name="Wincker P."/>
            <person name="Xing Y."/>
            <person name="Yang L."/>
            <person name="Yao Z."/>
            <person name="Ying F."/>
            <person name="Zhai J."/>
            <person name="Zhou L."/>
            <person name="Zuber A."/>
            <person name="Denarie J."/>
            <person name="Dixon R.A."/>
            <person name="May G.D."/>
            <person name="Schwartz D.C."/>
            <person name="Rogers J."/>
            <person name="Quetier F."/>
            <person name="Town C.D."/>
            <person name="Roe B.A."/>
        </authorList>
    </citation>
    <scope>NUCLEOTIDE SEQUENCE [LARGE SCALE GENOMIC DNA]</scope>
    <source>
        <strain evidence="2">A17</strain>
        <strain evidence="3 4">cv. Jemalong A17</strain>
    </source>
</reference>
<feature type="region of interest" description="Disordered" evidence="1">
    <location>
        <begin position="1"/>
        <end position="61"/>
    </location>
</feature>